<dbReference type="EMBL" id="MHLU01000143">
    <property type="protein sequence ID" value="OGZ17270.1"/>
    <property type="molecule type" value="Genomic_DNA"/>
</dbReference>
<dbReference type="InterPro" id="IPR008173">
    <property type="entry name" value="Adenylyl_cyclase_CyaB"/>
</dbReference>
<sequence length="85" mass="10037">MMWVLDLLYGVKRVVKKTRDLYVYKNTRIHLDTVVDLGLFIELETVIHDGKNDEEYLIEHESVKQMLALSLYETIAESCSDLFWV</sequence>
<dbReference type="PANTHER" id="PTHR21028">
    <property type="entry name" value="SI:CH211-156B7.4"/>
    <property type="match status" value="1"/>
</dbReference>
<proteinExistence type="predicted"/>
<dbReference type="Proteomes" id="UP000178106">
    <property type="component" value="Unassembled WGS sequence"/>
</dbReference>
<protein>
    <recommendedName>
        <fullName evidence="1">CYTH domain-containing protein</fullName>
    </recommendedName>
</protein>
<gene>
    <name evidence="2" type="ORF">A2494_00345</name>
</gene>
<dbReference type="Pfam" id="PF01928">
    <property type="entry name" value="CYTH"/>
    <property type="match status" value="1"/>
</dbReference>
<reference evidence="2 3" key="1">
    <citation type="journal article" date="2016" name="Nat. Commun.">
        <title>Thousands of microbial genomes shed light on interconnected biogeochemical processes in an aquifer system.</title>
        <authorList>
            <person name="Anantharaman K."/>
            <person name="Brown C.T."/>
            <person name="Hug L.A."/>
            <person name="Sharon I."/>
            <person name="Castelle C.J."/>
            <person name="Probst A.J."/>
            <person name="Thomas B.C."/>
            <person name="Singh A."/>
            <person name="Wilkins M.J."/>
            <person name="Karaoz U."/>
            <person name="Brodie E.L."/>
            <person name="Williams K.H."/>
            <person name="Hubbard S.S."/>
            <person name="Banfield J.F."/>
        </authorList>
    </citation>
    <scope>NUCLEOTIDE SEQUENCE [LARGE SCALE GENOMIC DNA]</scope>
</reference>
<dbReference type="Gene3D" id="2.40.320.10">
    <property type="entry name" value="Hypothetical Protein Pfu-838710-001"/>
    <property type="match status" value="1"/>
</dbReference>
<dbReference type="SUPFAM" id="SSF55154">
    <property type="entry name" value="CYTH-like phosphatases"/>
    <property type="match status" value="1"/>
</dbReference>
<evidence type="ECO:0000313" key="2">
    <source>
        <dbReference type="EMBL" id="OGZ17270.1"/>
    </source>
</evidence>
<feature type="domain" description="CYTH" evidence="1">
    <location>
        <begin position="11"/>
        <end position="70"/>
    </location>
</feature>
<name>A0A1G2DWF4_9BACT</name>
<accession>A0A1G2DWF4</accession>
<evidence type="ECO:0000313" key="3">
    <source>
        <dbReference type="Proteomes" id="UP000178106"/>
    </source>
</evidence>
<dbReference type="InterPro" id="IPR033469">
    <property type="entry name" value="CYTH-like_dom_sf"/>
</dbReference>
<dbReference type="InterPro" id="IPR023577">
    <property type="entry name" value="CYTH_domain"/>
</dbReference>
<dbReference type="AlphaFoldDB" id="A0A1G2DWF4"/>
<comment type="caution">
    <text evidence="2">The sequence shown here is derived from an EMBL/GenBank/DDBJ whole genome shotgun (WGS) entry which is preliminary data.</text>
</comment>
<dbReference type="PANTHER" id="PTHR21028:SF2">
    <property type="entry name" value="CYTH DOMAIN-CONTAINING PROTEIN"/>
    <property type="match status" value="1"/>
</dbReference>
<evidence type="ECO:0000259" key="1">
    <source>
        <dbReference type="Pfam" id="PF01928"/>
    </source>
</evidence>
<organism evidence="2 3">
    <name type="scientific">Candidatus Lloydbacteria bacterium RIFOXYC12_FULL_46_25</name>
    <dbReference type="NCBI Taxonomy" id="1798670"/>
    <lineage>
        <taxon>Bacteria</taxon>
        <taxon>Candidatus Lloydiibacteriota</taxon>
    </lineage>
</organism>